<dbReference type="Pfam" id="PF04055">
    <property type="entry name" value="Radical_SAM"/>
    <property type="match status" value="1"/>
</dbReference>
<evidence type="ECO:0000313" key="2">
    <source>
        <dbReference type="EMBL" id="GAE46060.1"/>
    </source>
</evidence>
<protein>
    <submittedName>
        <fullName evidence="2">Coproporphyrinogen III oxidase</fullName>
    </submittedName>
</protein>
<accession>W4RNQ7</accession>
<keyword evidence="3" id="KW-1185">Reference proteome</keyword>
<dbReference type="EMBL" id="BAUW01000035">
    <property type="protein sequence ID" value="GAE46060.1"/>
    <property type="molecule type" value="Genomic_DNA"/>
</dbReference>
<reference evidence="2 3" key="1">
    <citation type="submission" date="2013-12" db="EMBL/GenBank/DDBJ databases">
        <title>NBRP : Genome information of microbial organism related human and environment.</title>
        <authorList>
            <person name="Hattori M."/>
            <person name="Oshima K."/>
            <person name="Inaba H."/>
            <person name="Suda W."/>
            <person name="Sakamoto M."/>
            <person name="Iino T."/>
            <person name="Kitahara M."/>
            <person name="Oshida Y."/>
            <person name="Iida T."/>
            <person name="Kudo T."/>
            <person name="Itoh T."/>
            <person name="Ahmed I."/>
            <person name="Ohkuma M."/>
        </authorList>
    </citation>
    <scope>NUCLEOTIDE SEQUENCE [LARGE SCALE GENOMIC DNA]</scope>
    <source>
        <strain evidence="2 3">JCM 21738</strain>
    </source>
</reference>
<dbReference type="Proteomes" id="UP000018949">
    <property type="component" value="Unassembled WGS sequence"/>
</dbReference>
<proteinExistence type="predicted"/>
<dbReference type="Gene3D" id="3.80.30.20">
    <property type="entry name" value="tm_1862 like domain"/>
    <property type="match status" value="1"/>
</dbReference>
<dbReference type="InterPro" id="IPR034505">
    <property type="entry name" value="Coproporphyrinogen-III_oxidase"/>
</dbReference>
<dbReference type="eggNOG" id="COG0635">
    <property type="taxonomic scope" value="Bacteria"/>
</dbReference>
<dbReference type="SUPFAM" id="SSF102114">
    <property type="entry name" value="Radical SAM enzymes"/>
    <property type="match status" value="1"/>
</dbReference>
<dbReference type="PROSITE" id="PS51918">
    <property type="entry name" value="RADICAL_SAM"/>
    <property type="match status" value="1"/>
</dbReference>
<dbReference type="GO" id="GO:0006779">
    <property type="term" value="P:porphyrin-containing compound biosynthetic process"/>
    <property type="evidence" value="ECO:0007669"/>
    <property type="project" value="TreeGrafter"/>
</dbReference>
<dbReference type="InterPro" id="IPR006638">
    <property type="entry name" value="Elp3/MiaA/NifB-like_rSAM"/>
</dbReference>
<dbReference type="CDD" id="cd01335">
    <property type="entry name" value="Radical_SAM"/>
    <property type="match status" value="1"/>
</dbReference>
<evidence type="ECO:0000259" key="1">
    <source>
        <dbReference type="PROSITE" id="PS51918"/>
    </source>
</evidence>
<dbReference type="SMART" id="SM00729">
    <property type="entry name" value="Elp3"/>
    <property type="match status" value="1"/>
</dbReference>
<dbReference type="InterPro" id="IPR058240">
    <property type="entry name" value="rSAM_sf"/>
</dbReference>
<comment type="caution">
    <text evidence="2">The sequence shown here is derived from an EMBL/GenBank/DDBJ whole genome shotgun (WGS) entry which is preliminary data.</text>
</comment>
<dbReference type="GO" id="GO:0003824">
    <property type="term" value="F:catalytic activity"/>
    <property type="evidence" value="ECO:0007669"/>
    <property type="project" value="InterPro"/>
</dbReference>
<dbReference type="PANTHER" id="PTHR13932:SF1">
    <property type="entry name" value="OXYGEN-INDEPENDENT COPROPORPHYRINOGEN-III OXIDASE-LIKE PROTEIN HEMZ"/>
    <property type="match status" value="1"/>
</dbReference>
<dbReference type="InterPro" id="IPR023404">
    <property type="entry name" value="rSAM_horseshoe"/>
</dbReference>
<dbReference type="AlphaFoldDB" id="W4RNQ7"/>
<feature type="domain" description="Radical SAM core" evidence="1">
    <location>
        <begin position="1"/>
        <end position="138"/>
    </location>
</feature>
<organism evidence="2 3">
    <name type="scientific">Mesobacillus boroniphilus JCM 21738</name>
    <dbReference type="NCBI Taxonomy" id="1294265"/>
    <lineage>
        <taxon>Bacteria</taxon>
        <taxon>Bacillati</taxon>
        <taxon>Bacillota</taxon>
        <taxon>Bacilli</taxon>
        <taxon>Bacillales</taxon>
        <taxon>Bacillaceae</taxon>
        <taxon>Mesobacillus</taxon>
    </lineage>
</organism>
<evidence type="ECO:0000313" key="3">
    <source>
        <dbReference type="Proteomes" id="UP000018949"/>
    </source>
</evidence>
<dbReference type="GO" id="GO:0051539">
    <property type="term" value="F:4 iron, 4 sulfur cluster binding"/>
    <property type="evidence" value="ECO:0007669"/>
    <property type="project" value="TreeGrafter"/>
</dbReference>
<dbReference type="PANTHER" id="PTHR13932">
    <property type="entry name" value="COPROPORPHYRINIGEN III OXIDASE"/>
    <property type="match status" value="1"/>
</dbReference>
<dbReference type="GO" id="GO:0005737">
    <property type="term" value="C:cytoplasm"/>
    <property type="evidence" value="ECO:0007669"/>
    <property type="project" value="TreeGrafter"/>
</dbReference>
<name>W4RNQ7_9BACI</name>
<gene>
    <name evidence="2" type="ORF">JCM21738_2920</name>
</gene>
<dbReference type="InterPro" id="IPR007197">
    <property type="entry name" value="rSAM"/>
</dbReference>
<sequence length="236" mass="27032">MTVEAGRPDTITPEKLEVLKKWNIDRISINPQSYIQETLKAIGRHHTVEETIEKFHLAREMGMNNINMDLIIGLPGEGTNEFAHTLAETEKLMPESLTVHTLSFKRASEMTRNKQKYKVAGRDEIEKMMNMAESWTKEHDYVPYYLYRQKNILGNLENVGYAFPEQESLYNIIIMEEQQTIIGLGCGASSKFIDPETGVITQFSNPKDPKSYNDSFEEYANKKIGILDSVFNKATI</sequence>